<feature type="compositionally biased region" description="Acidic residues" evidence="5">
    <location>
        <begin position="205"/>
        <end position="215"/>
    </location>
</feature>
<name>A0AA38KGT9_9AGAR</name>
<feature type="region of interest" description="Disordered" evidence="5">
    <location>
        <begin position="1"/>
        <end position="215"/>
    </location>
</feature>
<comment type="subcellular location">
    <subcellularLocation>
        <location evidence="1">Nucleus</location>
    </subcellularLocation>
</comment>
<dbReference type="InterPro" id="IPR007811">
    <property type="entry name" value="RPC4"/>
</dbReference>
<dbReference type="EMBL" id="MU793270">
    <property type="protein sequence ID" value="KAJ3788773.1"/>
    <property type="molecule type" value="Genomic_DNA"/>
</dbReference>
<dbReference type="AlphaFoldDB" id="A0AA38KGT9"/>
<keyword evidence="4" id="KW-0539">Nucleus</keyword>
<evidence type="ECO:0000256" key="2">
    <source>
        <dbReference type="ARBA" id="ARBA00022478"/>
    </source>
</evidence>
<comment type="caution">
    <text evidence="6">The sequence shown here is derived from an EMBL/GenBank/DDBJ whole genome shotgun (WGS) entry which is preliminary data.</text>
</comment>
<keyword evidence="3" id="KW-0804">Transcription</keyword>
<keyword evidence="7" id="KW-1185">Reference proteome</keyword>
<feature type="compositionally biased region" description="Basic and acidic residues" evidence="5">
    <location>
        <begin position="179"/>
        <end position="201"/>
    </location>
</feature>
<accession>A0AA38KGT9</accession>
<feature type="compositionally biased region" description="Acidic residues" evidence="5">
    <location>
        <begin position="149"/>
        <end position="165"/>
    </location>
</feature>
<gene>
    <name evidence="6" type="ORF">GGU10DRAFT_345330</name>
</gene>
<evidence type="ECO:0000256" key="1">
    <source>
        <dbReference type="ARBA" id="ARBA00004123"/>
    </source>
</evidence>
<sequence>MSDNASGSVSKPKAISSLAKRPSEVTRQGTQKIKFVPTLPARRNKDVVKSEPTLDIIPAPSNDRGRGRGRGRGEGSGRGRGGPRPPAEMVASGPFALGPAMAGTSSSRRFAQAATPIATPSRTEASSLGAGLSQTAAPKIKQESKKEEQDEEAYSDPDEGVEIIDMENVRQMDWMAPDSLRKEKEKRLKKEDHDALDRGTRIMDAPDEEDDEADGSELETMFDGDFGITNHDADNVSQHLYLFQFPSPFPTFSKKRSDNVQEETPLTQASKKVTFAPDVKVETEVQPSSRSPSAPAETKEELDGVIGYLEVYRSGARKIRLGNGIVLDVSPASQPSFLEHAVHLDMQENKLAILGEIFRHYLVAPDVDALLAAMDALDSGPQTVLAGEENLIRMDVT</sequence>
<evidence type="ECO:0000313" key="6">
    <source>
        <dbReference type="EMBL" id="KAJ3788773.1"/>
    </source>
</evidence>
<dbReference type="Proteomes" id="UP001163798">
    <property type="component" value="Unassembled WGS sequence"/>
</dbReference>
<evidence type="ECO:0000256" key="3">
    <source>
        <dbReference type="ARBA" id="ARBA00023163"/>
    </source>
</evidence>
<dbReference type="GO" id="GO:0042797">
    <property type="term" value="P:tRNA transcription by RNA polymerase III"/>
    <property type="evidence" value="ECO:0007669"/>
    <property type="project" value="TreeGrafter"/>
</dbReference>
<dbReference type="GO" id="GO:0003677">
    <property type="term" value="F:DNA binding"/>
    <property type="evidence" value="ECO:0007669"/>
    <property type="project" value="InterPro"/>
</dbReference>
<evidence type="ECO:0000313" key="7">
    <source>
        <dbReference type="Proteomes" id="UP001163798"/>
    </source>
</evidence>
<keyword evidence="2" id="KW-0240">DNA-directed RNA polymerase</keyword>
<evidence type="ECO:0000256" key="4">
    <source>
        <dbReference type="ARBA" id="ARBA00023242"/>
    </source>
</evidence>
<feature type="compositionally biased region" description="Polar residues" evidence="5">
    <location>
        <begin position="118"/>
        <end position="136"/>
    </location>
</feature>
<dbReference type="PANTHER" id="PTHR13408:SF0">
    <property type="entry name" value="DNA-DIRECTED RNA POLYMERASE III SUBUNIT RPC4"/>
    <property type="match status" value="1"/>
</dbReference>
<dbReference type="PANTHER" id="PTHR13408">
    <property type="entry name" value="DNA-DIRECTED RNA POLYMERASE III"/>
    <property type="match status" value="1"/>
</dbReference>
<reference evidence="6" key="1">
    <citation type="submission" date="2022-08" db="EMBL/GenBank/DDBJ databases">
        <authorList>
            <consortium name="DOE Joint Genome Institute"/>
            <person name="Min B."/>
            <person name="Riley R."/>
            <person name="Sierra-Patev S."/>
            <person name="Naranjo-Ortiz M."/>
            <person name="Looney B."/>
            <person name="Konkel Z."/>
            <person name="Slot J.C."/>
            <person name="Sakamoto Y."/>
            <person name="Steenwyk J.L."/>
            <person name="Rokas A."/>
            <person name="Carro J."/>
            <person name="Camarero S."/>
            <person name="Ferreira P."/>
            <person name="Molpeceres G."/>
            <person name="Ruiz-Duenas F.J."/>
            <person name="Serrano A."/>
            <person name="Henrissat B."/>
            <person name="Drula E."/>
            <person name="Hughes K.W."/>
            <person name="Mata J.L."/>
            <person name="Ishikawa N.K."/>
            <person name="Vargas-Isla R."/>
            <person name="Ushijima S."/>
            <person name="Smith C.A."/>
            <person name="Ahrendt S."/>
            <person name="Andreopoulos W."/>
            <person name="He G."/>
            <person name="Labutti K."/>
            <person name="Lipzen A."/>
            <person name="Ng V."/>
            <person name="Sandor L."/>
            <person name="Barry K."/>
            <person name="Martinez A.T."/>
            <person name="Xiao Y."/>
            <person name="Gibbons J.G."/>
            <person name="Terashima K."/>
            <person name="Hibbett D.S."/>
            <person name="Grigoriev I.V."/>
        </authorList>
    </citation>
    <scope>NUCLEOTIDE SEQUENCE</scope>
    <source>
        <strain evidence="6">TFB10291</strain>
    </source>
</reference>
<organism evidence="6 7">
    <name type="scientific">Lentinula aff. detonsa</name>
    <dbReference type="NCBI Taxonomy" id="2804958"/>
    <lineage>
        <taxon>Eukaryota</taxon>
        <taxon>Fungi</taxon>
        <taxon>Dikarya</taxon>
        <taxon>Basidiomycota</taxon>
        <taxon>Agaricomycotina</taxon>
        <taxon>Agaricomycetes</taxon>
        <taxon>Agaricomycetidae</taxon>
        <taxon>Agaricales</taxon>
        <taxon>Marasmiineae</taxon>
        <taxon>Omphalotaceae</taxon>
        <taxon>Lentinula</taxon>
    </lineage>
</organism>
<evidence type="ECO:0000256" key="5">
    <source>
        <dbReference type="SAM" id="MobiDB-lite"/>
    </source>
</evidence>
<dbReference type="GO" id="GO:0005666">
    <property type="term" value="C:RNA polymerase III complex"/>
    <property type="evidence" value="ECO:0007669"/>
    <property type="project" value="InterPro"/>
</dbReference>
<proteinExistence type="predicted"/>
<feature type="compositionally biased region" description="Basic and acidic residues" evidence="5">
    <location>
        <begin position="63"/>
        <end position="77"/>
    </location>
</feature>
<dbReference type="Pfam" id="PF05132">
    <property type="entry name" value="RNA_pol_Rpc4"/>
    <property type="match status" value="1"/>
</dbReference>
<protein>
    <submittedName>
        <fullName evidence="6">RNA polymerase III RPC4-domain-containing protein</fullName>
    </submittedName>
</protein>